<evidence type="ECO:0000313" key="1">
    <source>
        <dbReference type="EMBL" id="KAA9393829.1"/>
    </source>
</evidence>
<protein>
    <submittedName>
        <fullName evidence="1">Uncharacterized protein</fullName>
    </submittedName>
</protein>
<name>A0A5J5KVX0_9MICC</name>
<dbReference type="RefSeq" id="WP_047692621.1">
    <property type="nucleotide sequence ID" value="NZ_ML708620.1"/>
</dbReference>
<accession>A0A5J5KVX0</accession>
<comment type="caution">
    <text evidence="1">The sequence shown here is derived from an EMBL/GenBank/DDBJ whole genome shotgun (WGS) entry which is preliminary data.</text>
</comment>
<dbReference type="AlphaFoldDB" id="A0A5J5KVX0"/>
<sequence length="68" mass="7823">MKETTTVDTYNDNKIDHLRVAFDRGELHLNDGTRLELTTDDITTLRQALNIHTHDCDLDDAVEIVLRT</sequence>
<organism evidence="1 2">
    <name type="scientific">Kocuria coralli</name>
    <dbReference type="NCBI Taxonomy" id="1461025"/>
    <lineage>
        <taxon>Bacteria</taxon>
        <taxon>Bacillati</taxon>
        <taxon>Actinomycetota</taxon>
        <taxon>Actinomycetes</taxon>
        <taxon>Micrococcales</taxon>
        <taxon>Micrococcaceae</taxon>
        <taxon>Kocuria</taxon>
    </lineage>
</organism>
<dbReference type="EMBL" id="SZWF01000014">
    <property type="protein sequence ID" value="KAA9393829.1"/>
    <property type="molecule type" value="Genomic_DNA"/>
</dbReference>
<dbReference type="Proteomes" id="UP000325957">
    <property type="component" value="Unassembled WGS sequence"/>
</dbReference>
<gene>
    <name evidence="1" type="ORF">FCK90_10475</name>
</gene>
<reference evidence="1 2" key="1">
    <citation type="submission" date="2019-05" db="EMBL/GenBank/DDBJ databases">
        <title>Kocuria coralli sp. nov., a novel actinobacterium isolated from coral reef seawater.</title>
        <authorList>
            <person name="Li J."/>
        </authorList>
    </citation>
    <scope>NUCLEOTIDE SEQUENCE [LARGE SCALE GENOMIC DNA]</scope>
    <source>
        <strain evidence="1 2">SCSIO 13007</strain>
    </source>
</reference>
<evidence type="ECO:0000313" key="2">
    <source>
        <dbReference type="Proteomes" id="UP000325957"/>
    </source>
</evidence>
<proteinExistence type="predicted"/>
<keyword evidence="2" id="KW-1185">Reference proteome</keyword>